<name>A0ABU9GNI9_9GAMM</name>
<evidence type="ECO:0000256" key="1">
    <source>
        <dbReference type="ARBA" id="ARBA00005189"/>
    </source>
</evidence>
<keyword evidence="2" id="KW-0808">Transferase</keyword>
<protein>
    <submittedName>
        <fullName evidence="6">Lysophospholipid acyltransferase family protein</fullName>
    </submittedName>
</protein>
<proteinExistence type="predicted"/>
<dbReference type="Pfam" id="PF01553">
    <property type="entry name" value="Acyltransferase"/>
    <property type="match status" value="1"/>
</dbReference>
<dbReference type="Proteomes" id="UP001369082">
    <property type="component" value="Unassembled WGS sequence"/>
</dbReference>
<accession>A0ABU9GNI9</accession>
<evidence type="ECO:0000256" key="3">
    <source>
        <dbReference type="ARBA" id="ARBA00023315"/>
    </source>
</evidence>
<dbReference type="GO" id="GO:0016746">
    <property type="term" value="F:acyltransferase activity"/>
    <property type="evidence" value="ECO:0007669"/>
    <property type="project" value="UniProtKB-KW"/>
</dbReference>
<keyword evidence="4" id="KW-1133">Transmembrane helix</keyword>
<comment type="pathway">
    <text evidence="1">Lipid metabolism.</text>
</comment>
<dbReference type="PANTHER" id="PTHR10434:SF11">
    <property type="entry name" value="1-ACYL-SN-GLYCEROL-3-PHOSPHATE ACYLTRANSFERASE"/>
    <property type="match status" value="1"/>
</dbReference>
<evidence type="ECO:0000313" key="6">
    <source>
        <dbReference type="EMBL" id="MEL0628879.1"/>
    </source>
</evidence>
<comment type="caution">
    <text evidence="6">The sequence shown here is derived from an EMBL/GenBank/DDBJ whole genome shotgun (WGS) entry which is preliminary data.</text>
</comment>
<keyword evidence="4" id="KW-0812">Transmembrane</keyword>
<evidence type="ECO:0000259" key="5">
    <source>
        <dbReference type="SMART" id="SM00563"/>
    </source>
</evidence>
<dbReference type="RefSeq" id="WP_341596894.1">
    <property type="nucleotide sequence ID" value="NZ_JBAKAZ010000011.1"/>
</dbReference>
<dbReference type="CDD" id="cd07989">
    <property type="entry name" value="LPLAT_AGPAT-like"/>
    <property type="match status" value="1"/>
</dbReference>
<evidence type="ECO:0000256" key="2">
    <source>
        <dbReference type="ARBA" id="ARBA00022679"/>
    </source>
</evidence>
<gene>
    <name evidence="6" type="ORF">V6256_04580</name>
</gene>
<dbReference type="SUPFAM" id="SSF69593">
    <property type="entry name" value="Glycerol-3-phosphate (1)-acyltransferase"/>
    <property type="match status" value="1"/>
</dbReference>
<keyword evidence="7" id="KW-1185">Reference proteome</keyword>
<dbReference type="EMBL" id="JBAKAZ010000011">
    <property type="protein sequence ID" value="MEL0628879.1"/>
    <property type="molecule type" value="Genomic_DNA"/>
</dbReference>
<dbReference type="SMART" id="SM00563">
    <property type="entry name" value="PlsC"/>
    <property type="match status" value="1"/>
</dbReference>
<organism evidence="6 7">
    <name type="scientific">Psychromonas aquatilis</name>
    <dbReference type="NCBI Taxonomy" id="2005072"/>
    <lineage>
        <taxon>Bacteria</taxon>
        <taxon>Pseudomonadati</taxon>
        <taxon>Pseudomonadota</taxon>
        <taxon>Gammaproteobacteria</taxon>
        <taxon>Alteromonadales</taxon>
        <taxon>Psychromonadaceae</taxon>
        <taxon>Psychromonas</taxon>
    </lineage>
</organism>
<feature type="domain" description="Phospholipid/glycerol acyltransferase" evidence="5">
    <location>
        <begin position="38"/>
        <end position="159"/>
    </location>
</feature>
<evidence type="ECO:0000313" key="7">
    <source>
        <dbReference type="Proteomes" id="UP001369082"/>
    </source>
</evidence>
<dbReference type="InterPro" id="IPR002123">
    <property type="entry name" value="Plipid/glycerol_acylTrfase"/>
</dbReference>
<reference evidence="6 7" key="1">
    <citation type="submission" date="2024-02" db="EMBL/GenBank/DDBJ databases">
        <title>Bacteria isolated from the canopy kelp, Nereocystis luetkeana.</title>
        <authorList>
            <person name="Pfister C.A."/>
            <person name="Younker I.T."/>
            <person name="Light S.H."/>
        </authorList>
    </citation>
    <scope>NUCLEOTIDE SEQUENCE [LARGE SCALE GENOMIC DNA]</scope>
    <source>
        <strain evidence="6 7">TI.1.05</strain>
    </source>
</reference>
<keyword evidence="3 6" id="KW-0012">Acyltransferase</keyword>
<sequence length="217" mass="24490">MHRFLKVLFFAIFIKPLVLLGLGLNVFFKKRLPTEGPAIVVANHNSHLDTMVLMSLYPLRQIHKVRPVAAADYFLSNKCLAWFSLNIIGIIPIKRQHIRDKEALFQACHAALDNDDILLIFPEGSRGKPEQLSELKRGIHHIIRQRKALAVVPVMLHGLGRALPKGEAVFVPYNCDVVIGEKIEFNEDARCYIEAVSASFNELLALCMTRKTVVVDE</sequence>
<feature type="transmembrane region" description="Helical" evidence="4">
    <location>
        <begin position="7"/>
        <end position="28"/>
    </location>
</feature>
<evidence type="ECO:0000256" key="4">
    <source>
        <dbReference type="SAM" id="Phobius"/>
    </source>
</evidence>
<keyword evidence="4" id="KW-0472">Membrane</keyword>
<dbReference type="PANTHER" id="PTHR10434">
    <property type="entry name" value="1-ACYL-SN-GLYCEROL-3-PHOSPHATE ACYLTRANSFERASE"/>
    <property type="match status" value="1"/>
</dbReference>